<evidence type="ECO:0000313" key="5">
    <source>
        <dbReference type="Proteomes" id="UP000265725"/>
    </source>
</evidence>
<proteinExistence type="inferred from homology"/>
<reference evidence="5" key="1">
    <citation type="submission" date="2018-09" db="EMBL/GenBank/DDBJ databases">
        <authorList>
            <person name="Zhu H."/>
        </authorList>
    </citation>
    <scope>NUCLEOTIDE SEQUENCE [LARGE SCALE GENOMIC DNA]</scope>
    <source>
        <strain evidence="5">K2R23-3</strain>
    </source>
</reference>
<keyword evidence="5" id="KW-1185">Reference proteome</keyword>
<dbReference type="KEGG" id="paek:D3873_01770"/>
<dbReference type="EMBL" id="CP032418">
    <property type="protein sequence ID" value="AYC28659.1"/>
    <property type="molecule type" value="Genomic_DNA"/>
</dbReference>
<protein>
    <submittedName>
        <fullName evidence="4">PspA/IM30 family protein</fullName>
    </submittedName>
</protein>
<comment type="similarity">
    <text evidence="1">Belongs to the PspA/Vipp/IM30 family.</text>
</comment>
<evidence type="ECO:0000256" key="2">
    <source>
        <dbReference type="SAM" id="Coils"/>
    </source>
</evidence>
<dbReference type="Proteomes" id="UP000265725">
    <property type="component" value="Chromosome"/>
</dbReference>
<accession>A0A385YPK3</accession>
<dbReference type="InterPro" id="IPR007157">
    <property type="entry name" value="PspA_VIPP1"/>
</dbReference>
<gene>
    <name evidence="4" type="ORF">D3873_01770</name>
</gene>
<feature type="region of interest" description="Disordered" evidence="3">
    <location>
        <begin position="189"/>
        <end position="215"/>
    </location>
</feature>
<dbReference type="OrthoDB" id="2366053at2"/>
<dbReference type="AlphaFoldDB" id="A0A385YPK3"/>
<evidence type="ECO:0000313" key="4">
    <source>
        <dbReference type="EMBL" id="AYC28659.1"/>
    </source>
</evidence>
<dbReference type="RefSeq" id="WP_119882404.1">
    <property type="nucleotide sequence ID" value="NZ_CP032418.1"/>
</dbReference>
<organism evidence="4 5">
    <name type="scientific">Paenisporosarcina cavernae</name>
    <dbReference type="NCBI Taxonomy" id="2320858"/>
    <lineage>
        <taxon>Bacteria</taxon>
        <taxon>Bacillati</taxon>
        <taxon>Bacillota</taxon>
        <taxon>Bacilli</taxon>
        <taxon>Bacillales</taxon>
        <taxon>Caryophanaceae</taxon>
        <taxon>Paenisporosarcina</taxon>
    </lineage>
</organism>
<feature type="compositionally biased region" description="Basic and acidic residues" evidence="3">
    <location>
        <begin position="197"/>
        <end position="215"/>
    </location>
</feature>
<keyword evidence="2" id="KW-0175">Coiled coil</keyword>
<dbReference type="Pfam" id="PF04012">
    <property type="entry name" value="PspA_IM30"/>
    <property type="match status" value="1"/>
</dbReference>
<feature type="coiled-coil region" evidence="2">
    <location>
        <begin position="83"/>
        <end position="138"/>
    </location>
</feature>
<evidence type="ECO:0000256" key="3">
    <source>
        <dbReference type="SAM" id="MobiDB-lite"/>
    </source>
</evidence>
<name>A0A385YPK3_9BACL</name>
<sequence length="215" mass="25166">MTTLWKRFKYAIEADLQTVLEKKEEKNPIHQLNHYIKEAEKQTEKTGKWMERQGALKGKLEKELHDTEQLLAKRVEQLSLAELAGEEDLIVFAKQEVAAYEARKVTLQESLERTLREQLELEQKFEEMKHKVKDMKVRQLSLMGKENVTRAHAQMDRVLGERSSSKKETTIKTFDDLEHFIVSLGTKVDSSYSSSSMERRLDSLQKKQEDKQEIV</sequence>
<evidence type="ECO:0000256" key="1">
    <source>
        <dbReference type="ARBA" id="ARBA00043985"/>
    </source>
</evidence>